<sequence length="826" mass="93606">MDDQPPPRKKSRFFANGKSRVGNLLHPFKKGPSHGDRGNSDQSTDEPNLLDNSGTASPYPPSRAVAEPPPPINTTSRRPRQGHTASNPSRESEPPQNDNGASRFHHRREVVVPDSEEDTDIESEHVDGRHEVADPSDQENSSPSHEDGDTPGLDRLTVRPNRPRAVYGVEQLLPPGSNAYISTFGAVQPSSSNSRAVREDVPLLQQGLETQRAPFTFRADQTMSDFPANQNPARPIGQRLAQMSQHASQHHDTGPLGPSIQPSRAVPPTARAQGYIDTDRDGFGRLLPDNQRYDLFANGARPINLPNTGITSLPFKTGGSRNIHQQHAINPDALVPDNMYSSPGRIERAKNYARISRKRKRPDAILPPPAYVYKRTDNPNFNILDALLLYPELVFAFASVLPVKDLVNLYAISRDFHTIIDTRFTTVILSQALSKARESARIFQFRCYEHLCRSDPAARVAHPNIRLAEQNIPRKIPSFRWLKMILHREKVIHELMAVFAEDGIPLPHRCRLALKRIWFLMDVPDNARRIGFVHNKHFLTDLDLYFAACFFTKLDMRLNDPTSGEKRDGMRKLLLAQHGFTTILRVLKREMWTTRFELMREWIKYTYQPAPDEGGLPIFGVPAARVGRGRLEYWGMKGEEDLHRSPEPLLRPDQLVVREAFRRGFRFDKHYVRFMMYGYVRPDTLQDYAPRQYGRRIAELREDEYEVDDIVGGVRALGLGDEGHDPLLDLGQPNRGSVFTIVKEATSQGELRKREASRKMAKMCREWWLHEMKETGRFVEDDMMAGSDEAGDGDGDGDDEDDDDDDGDDDDDDDHGDYEVEAERGA</sequence>
<dbReference type="HOGENOM" id="CLU_018397_0_0_1"/>
<feature type="compositionally biased region" description="Polar residues" evidence="1">
    <location>
        <begin position="83"/>
        <end position="100"/>
    </location>
</feature>
<proteinExistence type="predicted"/>
<feature type="compositionally biased region" description="Basic and acidic residues" evidence="1">
    <location>
        <begin position="817"/>
        <end position="826"/>
    </location>
</feature>
<gene>
    <name evidence="2" type="ORF">A1O9_09261</name>
</gene>
<reference evidence="2 3" key="1">
    <citation type="submission" date="2013-03" db="EMBL/GenBank/DDBJ databases">
        <title>The Genome Sequence of Exophiala aquamarina CBS 119918.</title>
        <authorList>
            <consortium name="The Broad Institute Genomics Platform"/>
            <person name="Cuomo C."/>
            <person name="de Hoog S."/>
            <person name="Gorbushina A."/>
            <person name="Walker B."/>
            <person name="Young S.K."/>
            <person name="Zeng Q."/>
            <person name="Gargeya S."/>
            <person name="Fitzgerald M."/>
            <person name="Haas B."/>
            <person name="Abouelleil A."/>
            <person name="Allen A.W."/>
            <person name="Alvarado L."/>
            <person name="Arachchi H.M."/>
            <person name="Berlin A.M."/>
            <person name="Chapman S.B."/>
            <person name="Gainer-Dewar J."/>
            <person name="Goldberg J."/>
            <person name="Griggs A."/>
            <person name="Gujja S."/>
            <person name="Hansen M."/>
            <person name="Howarth C."/>
            <person name="Imamovic A."/>
            <person name="Ireland A."/>
            <person name="Larimer J."/>
            <person name="McCowan C."/>
            <person name="Murphy C."/>
            <person name="Pearson M."/>
            <person name="Poon T.W."/>
            <person name="Priest M."/>
            <person name="Roberts A."/>
            <person name="Saif S."/>
            <person name="Shea T."/>
            <person name="Sisk P."/>
            <person name="Sykes S."/>
            <person name="Wortman J."/>
            <person name="Nusbaum C."/>
            <person name="Birren B."/>
        </authorList>
    </citation>
    <scope>NUCLEOTIDE SEQUENCE [LARGE SCALE GENOMIC DNA]</scope>
    <source>
        <strain evidence="2 3">CBS 119918</strain>
    </source>
</reference>
<dbReference type="RefSeq" id="XP_013257409.1">
    <property type="nucleotide sequence ID" value="XM_013401955.1"/>
</dbReference>
<evidence type="ECO:0000256" key="1">
    <source>
        <dbReference type="SAM" id="MobiDB-lite"/>
    </source>
</evidence>
<feature type="compositionally biased region" description="Polar residues" evidence="1">
    <location>
        <begin position="40"/>
        <end position="56"/>
    </location>
</feature>
<feature type="region of interest" description="Disordered" evidence="1">
    <location>
        <begin position="1"/>
        <end position="160"/>
    </location>
</feature>
<organism evidence="2 3">
    <name type="scientific">Exophiala aquamarina CBS 119918</name>
    <dbReference type="NCBI Taxonomy" id="1182545"/>
    <lineage>
        <taxon>Eukaryota</taxon>
        <taxon>Fungi</taxon>
        <taxon>Dikarya</taxon>
        <taxon>Ascomycota</taxon>
        <taxon>Pezizomycotina</taxon>
        <taxon>Eurotiomycetes</taxon>
        <taxon>Chaetothyriomycetidae</taxon>
        <taxon>Chaetothyriales</taxon>
        <taxon>Herpotrichiellaceae</taxon>
        <taxon>Exophiala</taxon>
    </lineage>
</organism>
<evidence type="ECO:0000313" key="2">
    <source>
        <dbReference type="EMBL" id="KEF54819.1"/>
    </source>
</evidence>
<dbReference type="OrthoDB" id="4966at2759"/>
<comment type="caution">
    <text evidence="2">The sequence shown here is derived from an EMBL/GenBank/DDBJ whole genome shotgun (WGS) entry which is preliminary data.</text>
</comment>
<feature type="region of interest" description="Disordered" evidence="1">
    <location>
        <begin position="241"/>
        <end position="266"/>
    </location>
</feature>
<dbReference type="STRING" id="1182545.A0A072P409"/>
<accession>A0A072P409</accession>
<feature type="compositionally biased region" description="Acidic residues" evidence="1">
    <location>
        <begin position="789"/>
        <end position="816"/>
    </location>
</feature>
<protein>
    <recommendedName>
        <fullName evidence="4">F-box domain-containing protein</fullName>
    </recommendedName>
</protein>
<evidence type="ECO:0000313" key="3">
    <source>
        <dbReference type="Proteomes" id="UP000027920"/>
    </source>
</evidence>
<dbReference type="VEuPathDB" id="FungiDB:A1O9_09261"/>
<dbReference type="GeneID" id="25284171"/>
<keyword evidence="3" id="KW-1185">Reference proteome</keyword>
<dbReference type="Proteomes" id="UP000027920">
    <property type="component" value="Unassembled WGS sequence"/>
</dbReference>
<name>A0A072P409_9EURO</name>
<dbReference type="EMBL" id="AMGV01000009">
    <property type="protein sequence ID" value="KEF54819.1"/>
    <property type="molecule type" value="Genomic_DNA"/>
</dbReference>
<dbReference type="AlphaFoldDB" id="A0A072P409"/>
<feature type="region of interest" description="Disordered" evidence="1">
    <location>
        <begin position="779"/>
        <end position="826"/>
    </location>
</feature>
<evidence type="ECO:0008006" key="4">
    <source>
        <dbReference type="Google" id="ProtNLM"/>
    </source>
</evidence>
<feature type="compositionally biased region" description="Basic and acidic residues" evidence="1">
    <location>
        <begin position="122"/>
        <end position="133"/>
    </location>
</feature>